<evidence type="ECO:0000256" key="7">
    <source>
        <dbReference type="ARBA" id="ARBA00022840"/>
    </source>
</evidence>
<dbReference type="Pfam" id="PF02518">
    <property type="entry name" value="HATPase_c"/>
    <property type="match status" value="1"/>
</dbReference>
<evidence type="ECO:0000256" key="2">
    <source>
        <dbReference type="ARBA" id="ARBA00012438"/>
    </source>
</evidence>
<feature type="domain" description="EAL" evidence="10">
    <location>
        <begin position="394"/>
        <end position="642"/>
    </location>
</feature>
<dbReference type="SUPFAM" id="SSF47384">
    <property type="entry name" value="Homodimeric domain of signal transducing histidine kinase"/>
    <property type="match status" value="1"/>
</dbReference>
<evidence type="ECO:0000256" key="8">
    <source>
        <dbReference type="ARBA" id="ARBA00023012"/>
    </source>
</evidence>
<dbReference type="AlphaFoldDB" id="A0A261TM50"/>
<dbReference type="PRINTS" id="PR00344">
    <property type="entry name" value="BCTRLSENSOR"/>
</dbReference>
<evidence type="ECO:0000259" key="9">
    <source>
        <dbReference type="PROSITE" id="PS50109"/>
    </source>
</evidence>
<dbReference type="Gene3D" id="3.30.565.10">
    <property type="entry name" value="Histidine kinase-like ATPase, C-terminal domain"/>
    <property type="match status" value="1"/>
</dbReference>
<dbReference type="GO" id="GO:0000155">
    <property type="term" value="F:phosphorelay sensor kinase activity"/>
    <property type="evidence" value="ECO:0007669"/>
    <property type="project" value="InterPro"/>
</dbReference>
<dbReference type="InterPro" id="IPR005467">
    <property type="entry name" value="His_kinase_dom"/>
</dbReference>
<feature type="domain" description="Histidine kinase" evidence="9">
    <location>
        <begin position="709"/>
        <end position="925"/>
    </location>
</feature>
<dbReference type="SMART" id="SM00387">
    <property type="entry name" value="HATPase_c"/>
    <property type="match status" value="1"/>
</dbReference>
<reference evidence="12 13" key="1">
    <citation type="submission" date="2017-05" db="EMBL/GenBank/DDBJ databases">
        <title>Complete and WGS of Bordetella genogroups.</title>
        <authorList>
            <person name="Spilker T."/>
            <person name="LiPuma J."/>
        </authorList>
    </citation>
    <scope>NUCLEOTIDE SEQUENCE [LARGE SCALE GENOMIC DNA]</scope>
    <source>
        <strain evidence="12 13">AU10456</strain>
    </source>
</reference>
<comment type="caution">
    <text evidence="12">The sequence shown here is derived from an EMBL/GenBank/DDBJ whole genome shotgun (WGS) entry which is preliminary data.</text>
</comment>
<dbReference type="PANTHER" id="PTHR42878">
    <property type="entry name" value="TWO-COMPONENT HISTIDINE KINASE"/>
    <property type="match status" value="1"/>
</dbReference>
<evidence type="ECO:0000256" key="6">
    <source>
        <dbReference type="ARBA" id="ARBA00022777"/>
    </source>
</evidence>
<dbReference type="CDD" id="cd00082">
    <property type="entry name" value="HisKA"/>
    <property type="match status" value="1"/>
</dbReference>
<evidence type="ECO:0000313" key="13">
    <source>
        <dbReference type="Proteomes" id="UP000216913"/>
    </source>
</evidence>
<dbReference type="InterPro" id="IPR004358">
    <property type="entry name" value="Sig_transdc_His_kin-like_C"/>
</dbReference>
<comment type="catalytic activity">
    <reaction evidence="1">
        <text>ATP + protein L-histidine = ADP + protein N-phospho-L-histidine.</text>
        <dbReference type="EC" id="2.7.13.3"/>
    </reaction>
</comment>
<dbReference type="PROSITE" id="PS50883">
    <property type="entry name" value="EAL"/>
    <property type="match status" value="1"/>
</dbReference>
<dbReference type="GO" id="GO:0005524">
    <property type="term" value="F:ATP binding"/>
    <property type="evidence" value="ECO:0007669"/>
    <property type="project" value="UniProtKB-KW"/>
</dbReference>
<dbReference type="Gene3D" id="3.30.70.270">
    <property type="match status" value="1"/>
</dbReference>
<dbReference type="PANTHER" id="PTHR42878:SF7">
    <property type="entry name" value="SENSOR HISTIDINE KINASE GLRK"/>
    <property type="match status" value="1"/>
</dbReference>
<sequence>MTLPHRFVWAVLTPSIVLLLGAQALQAWTSWRIAQTHQQETAQLTARAYAAVLADANGAPQALRDRLPAPPAGLVVTVHPLAGEPLTLPSAPASAAHTLTRQPYRATDGTERGEIAVGGLPVALPASLWLSAGLLLLLCLGAAAWMLRNLRAALGRWQTGPLVRLADHARAGEPGQLPDGGASERTLLAPVYAAIDEGLERQRRQLGERDERIAALESEARHDPVTRLMNRRVFFDAFRNALRAPGQGEPAGHLLIFRQRDMAEINRHMHHEATDQWLRLTATHLSQTLTSHGGVGTLLARINGSDFAALLPASSTRTANELAEHMRRELRLRRLPLKNGQWCRWALALTAYRSHEQVGTVLARLDHALMRAEISNSDDLQHADDRNETRVDGEYSWQDILVRALEEHRFFLRREARRDAAGTVLHHKATLWLRDPGTPEPIHASQFMPPASRLGLAADCDIQAVRLALDQQVGTTGDLAVQLAPASLEQPSFRQRLRRLLEDRPPLARRLVLEIDAHGLVDYFEGVQALCDIATAAGARVSVRRLSEQFAALERLHQLPLAYLKIGGGFVHSLAGSPGNRHLAATVAQTARTLGVPAYAQHAPDQAIRELLSSLGFVVLEAEPDTLDAGVLDLTDPPTDEPVVHNADAPAAEAAIAQAGAAPAAAVANPSPAWPVPASGVLRKRQEQADQRLSELAGALQAQRQMHSLLSHELRTPAATISAAAQSLETILAGSGQDVDTRLARIRRNVTRMIDMLDQVLSPQRQHDQALTPRPESCDLGDIVRDTAASIQPDTAHLLVVNTEAQVPVLCDPLLTGLVLRNLIQNAIKYSPADKPILIDAGLSSGAHGALAWLAVTDQGPGIEESETERIFEPHFRRAAHRETPGTGLGLHLARQLCSNQGGSLTVQTQPGQGARFVIALPTPQGRGS</sequence>
<dbReference type="Pfam" id="PF00563">
    <property type="entry name" value="EAL"/>
    <property type="match status" value="1"/>
</dbReference>
<dbReference type="InterPro" id="IPR029787">
    <property type="entry name" value="Nucleotide_cyclase"/>
</dbReference>
<dbReference type="Gene3D" id="3.20.20.450">
    <property type="entry name" value="EAL domain"/>
    <property type="match status" value="1"/>
</dbReference>
<dbReference type="EMBL" id="NEVP01000007">
    <property type="protein sequence ID" value="OZI50110.1"/>
    <property type="molecule type" value="Genomic_DNA"/>
</dbReference>
<keyword evidence="13" id="KW-1185">Reference proteome</keyword>
<dbReference type="OrthoDB" id="5894408at2"/>
<dbReference type="CDD" id="cd00075">
    <property type="entry name" value="HATPase"/>
    <property type="match status" value="1"/>
</dbReference>
<keyword evidence="6" id="KW-0418">Kinase</keyword>
<dbReference type="SMART" id="SM00388">
    <property type="entry name" value="HisKA"/>
    <property type="match status" value="1"/>
</dbReference>
<feature type="domain" description="GGDEF" evidence="11">
    <location>
        <begin position="250"/>
        <end position="385"/>
    </location>
</feature>
<dbReference type="SUPFAM" id="SSF55874">
    <property type="entry name" value="ATPase domain of HSP90 chaperone/DNA topoisomerase II/histidine kinase"/>
    <property type="match status" value="1"/>
</dbReference>
<dbReference type="InterPro" id="IPR001633">
    <property type="entry name" value="EAL_dom"/>
</dbReference>
<evidence type="ECO:0000256" key="4">
    <source>
        <dbReference type="ARBA" id="ARBA00022679"/>
    </source>
</evidence>
<protein>
    <recommendedName>
        <fullName evidence="2">histidine kinase</fullName>
        <ecNumber evidence="2">2.7.13.3</ecNumber>
    </recommendedName>
</protein>
<dbReference type="InterPro" id="IPR036890">
    <property type="entry name" value="HATPase_C_sf"/>
</dbReference>
<organism evidence="12 13">
    <name type="scientific">Bordetella genomosp. 5</name>
    <dbReference type="NCBI Taxonomy" id="1395608"/>
    <lineage>
        <taxon>Bacteria</taxon>
        <taxon>Pseudomonadati</taxon>
        <taxon>Pseudomonadota</taxon>
        <taxon>Betaproteobacteria</taxon>
        <taxon>Burkholderiales</taxon>
        <taxon>Alcaligenaceae</taxon>
        <taxon>Bordetella</taxon>
    </lineage>
</organism>
<keyword evidence="3" id="KW-0597">Phosphoprotein</keyword>
<dbReference type="GO" id="GO:0000156">
    <property type="term" value="F:phosphorelay response regulator activity"/>
    <property type="evidence" value="ECO:0007669"/>
    <property type="project" value="TreeGrafter"/>
</dbReference>
<keyword evidence="8" id="KW-0902">Two-component regulatory system</keyword>
<dbReference type="Pfam" id="PF00990">
    <property type="entry name" value="GGDEF"/>
    <property type="match status" value="1"/>
</dbReference>
<dbReference type="InterPro" id="IPR035919">
    <property type="entry name" value="EAL_sf"/>
</dbReference>
<dbReference type="EC" id="2.7.13.3" evidence="2"/>
<dbReference type="InterPro" id="IPR036097">
    <property type="entry name" value="HisK_dim/P_sf"/>
</dbReference>
<evidence type="ECO:0000256" key="1">
    <source>
        <dbReference type="ARBA" id="ARBA00000085"/>
    </source>
</evidence>
<evidence type="ECO:0000259" key="10">
    <source>
        <dbReference type="PROSITE" id="PS50883"/>
    </source>
</evidence>
<evidence type="ECO:0000313" key="12">
    <source>
        <dbReference type="EMBL" id="OZI50110.1"/>
    </source>
</evidence>
<dbReference type="RefSeq" id="WP_094800307.1">
    <property type="nucleotide sequence ID" value="NZ_NEVP01000007.1"/>
</dbReference>
<keyword evidence="5" id="KW-0547">Nucleotide-binding</keyword>
<dbReference type="PROSITE" id="PS50109">
    <property type="entry name" value="HIS_KIN"/>
    <property type="match status" value="1"/>
</dbReference>
<dbReference type="InterPro" id="IPR003594">
    <property type="entry name" value="HATPase_dom"/>
</dbReference>
<dbReference type="CDD" id="cd01948">
    <property type="entry name" value="EAL"/>
    <property type="match status" value="1"/>
</dbReference>
<evidence type="ECO:0000259" key="11">
    <source>
        <dbReference type="PROSITE" id="PS50887"/>
    </source>
</evidence>
<dbReference type="InterPro" id="IPR050351">
    <property type="entry name" value="BphY/WalK/GraS-like"/>
</dbReference>
<dbReference type="GO" id="GO:0007234">
    <property type="term" value="P:osmosensory signaling via phosphorelay pathway"/>
    <property type="evidence" value="ECO:0007669"/>
    <property type="project" value="TreeGrafter"/>
</dbReference>
<dbReference type="SMART" id="SM00052">
    <property type="entry name" value="EAL"/>
    <property type="match status" value="1"/>
</dbReference>
<accession>A0A261TM50</accession>
<dbReference type="GO" id="GO:0030295">
    <property type="term" value="F:protein kinase activator activity"/>
    <property type="evidence" value="ECO:0007669"/>
    <property type="project" value="TreeGrafter"/>
</dbReference>
<keyword evidence="7" id="KW-0067">ATP-binding</keyword>
<dbReference type="InterPro" id="IPR000160">
    <property type="entry name" value="GGDEF_dom"/>
</dbReference>
<evidence type="ECO:0000256" key="3">
    <source>
        <dbReference type="ARBA" id="ARBA00022553"/>
    </source>
</evidence>
<dbReference type="Gene3D" id="1.10.287.130">
    <property type="match status" value="1"/>
</dbReference>
<proteinExistence type="predicted"/>
<keyword evidence="4" id="KW-0808">Transferase</keyword>
<dbReference type="SUPFAM" id="SSF141868">
    <property type="entry name" value="EAL domain-like"/>
    <property type="match status" value="1"/>
</dbReference>
<dbReference type="InterPro" id="IPR043128">
    <property type="entry name" value="Rev_trsase/Diguanyl_cyclase"/>
</dbReference>
<dbReference type="SUPFAM" id="SSF55073">
    <property type="entry name" value="Nucleotide cyclase"/>
    <property type="match status" value="1"/>
</dbReference>
<name>A0A261TM50_9BORD</name>
<dbReference type="PROSITE" id="PS50887">
    <property type="entry name" value="GGDEF"/>
    <property type="match status" value="1"/>
</dbReference>
<dbReference type="Proteomes" id="UP000216913">
    <property type="component" value="Unassembled WGS sequence"/>
</dbReference>
<gene>
    <name evidence="12" type="ORF">CAL25_12290</name>
</gene>
<evidence type="ECO:0000256" key="5">
    <source>
        <dbReference type="ARBA" id="ARBA00022741"/>
    </source>
</evidence>
<dbReference type="InterPro" id="IPR003661">
    <property type="entry name" value="HisK_dim/P_dom"/>
</dbReference>
<dbReference type="Pfam" id="PF00512">
    <property type="entry name" value="HisKA"/>
    <property type="match status" value="1"/>
</dbReference>
<dbReference type="SMART" id="SM00267">
    <property type="entry name" value="GGDEF"/>
    <property type="match status" value="1"/>
</dbReference>